<name>A0A7W3U156_9GAMM</name>
<dbReference type="SUPFAM" id="SSF54637">
    <property type="entry name" value="Thioesterase/thiol ester dehydrase-isomerase"/>
    <property type="match status" value="1"/>
</dbReference>
<dbReference type="Gene3D" id="3.10.129.10">
    <property type="entry name" value="Hotdog Thioesterase"/>
    <property type="match status" value="1"/>
</dbReference>
<dbReference type="RefSeq" id="WP_182667804.1">
    <property type="nucleotide sequence ID" value="NZ_JACHTE010000001.1"/>
</dbReference>
<sequence>MDATPRIIDGLEALAACVGQELACSDWQTVDQSRIDAFANATGDHQWIHVDVERARLESPYGMPIAHGYLTLSMLPALIASCLRIDGIAMAVNYGLDRVRFPAPVPAGRRIRVRVVLASIEPVTGGMQAAWDATVEIEGGERPACVARMLARYYPTTP</sequence>
<accession>A0A7W3U156</accession>
<dbReference type="Pfam" id="PF01575">
    <property type="entry name" value="MaoC_dehydratas"/>
    <property type="match status" value="1"/>
</dbReference>
<dbReference type="PANTHER" id="PTHR42993:SF1">
    <property type="entry name" value="MAOC-LIKE DEHYDRATASE DOMAIN-CONTAINING PROTEIN"/>
    <property type="match status" value="1"/>
</dbReference>
<dbReference type="AlphaFoldDB" id="A0A7W3U156"/>
<gene>
    <name evidence="2" type="ORF">H4F99_00760</name>
</gene>
<dbReference type="EMBL" id="JACHTE010000001">
    <property type="protein sequence ID" value="MBB1087012.1"/>
    <property type="molecule type" value="Genomic_DNA"/>
</dbReference>
<evidence type="ECO:0000313" key="2">
    <source>
        <dbReference type="EMBL" id="MBB1087012.1"/>
    </source>
</evidence>
<evidence type="ECO:0000259" key="1">
    <source>
        <dbReference type="Pfam" id="PF01575"/>
    </source>
</evidence>
<evidence type="ECO:0000313" key="3">
    <source>
        <dbReference type="Proteomes" id="UP000552587"/>
    </source>
</evidence>
<comment type="caution">
    <text evidence="2">The sequence shown here is derived from an EMBL/GenBank/DDBJ whole genome shotgun (WGS) entry which is preliminary data.</text>
</comment>
<dbReference type="InterPro" id="IPR002539">
    <property type="entry name" value="MaoC-like_dom"/>
</dbReference>
<proteinExistence type="predicted"/>
<dbReference type="InterPro" id="IPR039375">
    <property type="entry name" value="NodN-like"/>
</dbReference>
<dbReference type="Proteomes" id="UP000552587">
    <property type="component" value="Unassembled WGS sequence"/>
</dbReference>
<dbReference type="CDD" id="cd03450">
    <property type="entry name" value="NodN"/>
    <property type="match status" value="1"/>
</dbReference>
<protein>
    <submittedName>
        <fullName evidence="2">MaoC family dehydratase</fullName>
    </submittedName>
</protein>
<keyword evidence="3" id="KW-1185">Reference proteome</keyword>
<dbReference type="PANTHER" id="PTHR42993">
    <property type="entry name" value="MAOC-LIKE DEHYDRATASE DOMAIN-CONTAINING PROTEIN"/>
    <property type="match status" value="1"/>
</dbReference>
<dbReference type="InterPro" id="IPR029069">
    <property type="entry name" value="HotDog_dom_sf"/>
</dbReference>
<feature type="domain" description="MaoC-like" evidence="1">
    <location>
        <begin position="17"/>
        <end position="123"/>
    </location>
</feature>
<reference evidence="2 3" key="1">
    <citation type="submission" date="2020-07" db="EMBL/GenBank/DDBJ databases">
        <authorList>
            <person name="Xu S."/>
            <person name="Li A."/>
        </authorList>
    </citation>
    <scope>NUCLEOTIDE SEQUENCE [LARGE SCALE GENOMIC DNA]</scope>
    <source>
        <strain evidence="2 3">SG-8</strain>
    </source>
</reference>
<organism evidence="2 3">
    <name type="scientific">Marilutibacter penaei</name>
    <dbReference type="NCBI Taxonomy" id="2759900"/>
    <lineage>
        <taxon>Bacteria</taxon>
        <taxon>Pseudomonadati</taxon>
        <taxon>Pseudomonadota</taxon>
        <taxon>Gammaproteobacteria</taxon>
        <taxon>Lysobacterales</taxon>
        <taxon>Lysobacteraceae</taxon>
        <taxon>Marilutibacter</taxon>
    </lineage>
</organism>